<comment type="caution">
    <text evidence="1">The sequence shown here is derived from an EMBL/GenBank/DDBJ whole genome shotgun (WGS) entry which is preliminary data.</text>
</comment>
<evidence type="ECO:0000313" key="1">
    <source>
        <dbReference type="EMBL" id="TFY75691.1"/>
    </source>
</evidence>
<organism evidence="1 2">
    <name type="scientific">Hericium alpestre</name>
    <dbReference type="NCBI Taxonomy" id="135208"/>
    <lineage>
        <taxon>Eukaryota</taxon>
        <taxon>Fungi</taxon>
        <taxon>Dikarya</taxon>
        <taxon>Basidiomycota</taxon>
        <taxon>Agaricomycotina</taxon>
        <taxon>Agaricomycetes</taxon>
        <taxon>Russulales</taxon>
        <taxon>Hericiaceae</taxon>
        <taxon>Hericium</taxon>
    </lineage>
</organism>
<name>A0A4Y9ZPD4_9AGAM</name>
<reference evidence="1 2" key="1">
    <citation type="submission" date="2019-02" db="EMBL/GenBank/DDBJ databases">
        <title>Genome sequencing of the rare red list fungi Hericium alpestre (H. flagellum).</title>
        <authorList>
            <person name="Buettner E."/>
            <person name="Kellner H."/>
        </authorList>
    </citation>
    <scope>NUCLEOTIDE SEQUENCE [LARGE SCALE GENOMIC DNA]</scope>
    <source>
        <strain evidence="1 2">DSM 108284</strain>
    </source>
</reference>
<dbReference type="Proteomes" id="UP000298061">
    <property type="component" value="Unassembled WGS sequence"/>
</dbReference>
<feature type="non-terminal residue" evidence="1">
    <location>
        <position position="200"/>
    </location>
</feature>
<gene>
    <name evidence="1" type="ORF">EWM64_g8321</name>
</gene>
<evidence type="ECO:0008006" key="3">
    <source>
        <dbReference type="Google" id="ProtNLM"/>
    </source>
</evidence>
<proteinExistence type="predicted"/>
<evidence type="ECO:0000313" key="2">
    <source>
        <dbReference type="Proteomes" id="UP000298061"/>
    </source>
</evidence>
<accession>A0A4Y9ZPD4</accession>
<dbReference type="OrthoDB" id="2841072at2759"/>
<dbReference type="EMBL" id="SFCI01001468">
    <property type="protein sequence ID" value="TFY75691.1"/>
    <property type="molecule type" value="Genomic_DNA"/>
</dbReference>
<sequence>MVSARPLLDLMIPLQKRPRNFSEESEGDPEELDWDEENPPPYHEIMDLVLFLENADMTRFHYYASRVKGLKVVGDDMDLLLSRTLSTWSSRRTEPLLRNLRYLNWRNSDTQILPCITLFAGPKVTNLRLHTAAWRRDCEGFLSSTLSSLRQACPLLENVETEHMNARDRDLAWVDPLVFSAFSHVARVDFGCQPIYDTLL</sequence>
<protein>
    <recommendedName>
        <fullName evidence="3">F-box domain-containing protein</fullName>
    </recommendedName>
</protein>
<dbReference type="AlphaFoldDB" id="A0A4Y9ZPD4"/>
<keyword evidence="2" id="KW-1185">Reference proteome</keyword>